<keyword evidence="3" id="KW-0479">Metal-binding</keyword>
<comment type="similarity">
    <text evidence="3">Belongs to the TRAFAC class YlqF/YawG GTPase family. RsgA subfamily.</text>
</comment>
<feature type="binding site" evidence="3">
    <location>
        <position position="297"/>
    </location>
    <ligand>
        <name>Zn(2+)</name>
        <dbReference type="ChEBI" id="CHEBI:29105"/>
    </ligand>
</feature>
<dbReference type="GO" id="GO:0046872">
    <property type="term" value="F:metal ion binding"/>
    <property type="evidence" value="ECO:0007669"/>
    <property type="project" value="UniProtKB-KW"/>
</dbReference>
<dbReference type="InterPro" id="IPR027417">
    <property type="entry name" value="P-loop_NTPase"/>
</dbReference>
<dbReference type="EMBL" id="JAUOPB010000005">
    <property type="protein sequence ID" value="MDO6422533.1"/>
    <property type="molecule type" value="Genomic_DNA"/>
</dbReference>
<evidence type="ECO:0000259" key="5">
    <source>
        <dbReference type="PROSITE" id="PS50936"/>
    </source>
</evidence>
<dbReference type="InterPro" id="IPR010914">
    <property type="entry name" value="RsgA_GTPase_dom"/>
</dbReference>
<dbReference type="GO" id="GO:0042274">
    <property type="term" value="P:ribosomal small subunit biogenesis"/>
    <property type="evidence" value="ECO:0007669"/>
    <property type="project" value="UniProtKB-UniRule"/>
</dbReference>
<feature type="region of interest" description="Disordered" evidence="4">
    <location>
        <begin position="1"/>
        <end position="34"/>
    </location>
</feature>
<feature type="binding site" evidence="3">
    <location>
        <begin position="156"/>
        <end position="159"/>
    </location>
    <ligand>
        <name>GTP</name>
        <dbReference type="ChEBI" id="CHEBI:37565"/>
    </ligand>
</feature>
<evidence type="ECO:0000256" key="2">
    <source>
        <dbReference type="ARBA" id="ARBA00023134"/>
    </source>
</evidence>
<evidence type="ECO:0000313" key="8">
    <source>
        <dbReference type="Proteomes" id="UP001169760"/>
    </source>
</evidence>
<keyword evidence="3" id="KW-0694">RNA-binding</keyword>
<keyword evidence="3" id="KW-0699">rRNA-binding</keyword>
<gene>
    <name evidence="3 7" type="primary">rsgA</name>
    <name evidence="7" type="ORF">Q4521_08620</name>
</gene>
<dbReference type="InterPro" id="IPR030378">
    <property type="entry name" value="G_CP_dom"/>
</dbReference>
<evidence type="ECO:0000256" key="3">
    <source>
        <dbReference type="HAMAP-Rule" id="MF_01820"/>
    </source>
</evidence>
<dbReference type="AlphaFoldDB" id="A0AAW7X7Q7"/>
<evidence type="ECO:0000256" key="4">
    <source>
        <dbReference type="SAM" id="MobiDB-lite"/>
    </source>
</evidence>
<dbReference type="GO" id="GO:0003924">
    <property type="term" value="F:GTPase activity"/>
    <property type="evidence" value="ECO:0007669"/>
    <property type="project" value="UniProtKB-UniRule"/>
</dbReference>
<dbReference type="GO" id="GO:0019843">
    <property type="term" value="F:rRNA binding"/>
    <property type="evidence" value="ECO:0007669"/>
    <property type="project" value="UniProtKB-KW"/>
</dbReference>
<accession>A0AAW7X7Q7</accession>
<feature type="binding site" evidence="3">
    <location>
        <position position="310"/>
    </location>
    <ligand>
        <name>Zn(2+)</name>
        <dbReference type="ChEBI" id="CHEBI:29105"/>
    </ligand>
</feature>
<keyword evidence="3" id="KW-0690">Ribosome biogenesis</keyword>
<reference evidence="7" key="1">
    <citation type="submission" date="2023-07" db="EMBL/GenBank/DDBJ databases">
        <title>Genome content predicts the carbon catabolic preferences of heterotrophic bacteria.</title>
        <authorList>
            <person name="Gralka M."/>
        </authorList>
    </citation>
    <scope>NUCLEOTIDE SEQUENCE</scope>
    <source>
        <strain evidence="7">I3M17_2</strain>
    </source>
</reference>
<feature type="domain" description="EngC GTPase" evidence="5">
    <location>
        <begin position="117"/>
        <end position="271"/>
    </location>
</feature>
<dbReference type="Proteomes" id="UP001169760">
    <property type="component" value="Unassembled WGS sequence"/>
</dbReference>
<comment type="cofactor">
    <cofactor evidence="3">
        <name>Zn(2+)</name>
        <dbReference type="ChEBI" id="CHEBI:29105"/>
    </cofactor>
    <text evidence="3">Binds 1 zinc ion per subunit.</text>
</comment>
<dbReference type="Gene3D" id="2.40.50.140">
    <property type="entry name" value="Nucleic acid-binding proteins"/>
    <property type="match status" value="1"/>
</dbReference>
<feature type="binding site" evidence="3">
    <location>
        <position position="304"/>
    </location>
    <ligand>
        <name>Zn(2+)</name>
        <dbReference type="ChEBI" id="CHEBI:29105"/>
    </ligand>
</feature>
<dbReference type="GO" id="GO:0005737">
    <property type="term" value="C:cytoplasm"/>
    <property type="evidence" value="ECO:0007669"/>
    <property type="project" value="UniProtKB-SubCell"/>
</dbReference>
<dbReference type="EC" id="3.6.1.-" evidence="3"/>
<feature type="compositionally biased region" description="Basic and acidic residues" evidence="4">
    <location>
        <begin position="9"/>
        <end position="20"/>
    </location>
</feature>
<dbReference type="HAMAP" id="MF_01820">
    <property type="entry name" value="GTPase_RsgA"/>
    <property type="match status" value="1"/>
</dbReference>
<dbReference type="PROSITE" id="PS50936">
    <property type="entry name" value="ENGC_GTPASE"/>
    <property type="match status" value="1"/>
</dbReference>
<feature type="binding site" evidence="3">
    <location>
        <position position="302"/>
    </location>
    <ligand>
        <name>Zn(2+)</name>
        <dbReference type="ChEBI" id="CHEBI:29105"/>
    </ligand>
</feature>
<protein>
    <recommendedName>
        <fullName evidence="3">Small ribosomal subunit biogenesis GTPase RsgA</fullName>
        <ecNumber evidence="3">3.6.1.-</ecNumber>
    </recommendedName>
</protein>
<organism evidence="7 8">
    <name type="scientific">Saccharophagus degradans</name>
    <dbReference type="NCBI Taxonomy" id="86304"/>
    <lineage>
        <taxon>Bacteria</taxon>
        <taxon>Pseudomonadati</taxon>
        <taxon>Pseudomonadota</taxon>
        <taxon>Gammaproteobacteria</taxon>
        <taxon>Cellvibrionales</taxon>
        <taxon>Cellvibrionaceae</taxon>
        <taxon>Saccharophagus</taxon>
    </lineage>
</organism>
<sequence length="343" mass="37894">MAKRRLSKRQVDRIRERQSQRLDTSVAAPDEKQLGPEQAGLVIAHHGKQVQVETLDSSDDSPRRLRCHLRATLGSVVTGDRIVFQEDDSSGIIVAIQPRSSTLVRPDSYGKLKPVAANVDQLLITIACAPEPFSGLIDRYLAVAENLHIRPVLLFNKLDLLQSDEIDSAIANKVAKLRTLYTSLGYRCIDTCAKNGDGLDELRNTLQDNTSVFVGQSGVGKSSIIKKLLPDQEIAIGALSDAIDKGRHTTTHSELFHFPFGGDCIDSPGIREFGLWHLSPKEVTYGFIEIRDIAGLCKFRDCSHTHEPSCAVLSAVEDGSLHPERYENFQRIVQSLDDVNMQG</sequence>
<feature type="binding site" evidence="3">
    <location>
        <begin position="215"/>
        <end position="223"/>
    </location>
    <ligand>
        <name>GTP</name>
        <dbReference type="ChEBI" id="CHEBI:37565"/>
    </ligand>
</feature>
<dbReference type="CDD" id="cd01854">
    <property type="entry name" value="YjeQ_EngC"/>
    <property type="match status" value="1"/>
</dbReference>
<evidence type="ECO:0000259" key="6">
    <source>
        <dbReference type="PROSITE" id="PS51721"/>
    </source>
</evidence>
<dbReference type="RefSeq" id="WP_303492513.1">
    <property type="nucleotide sequence ID" value="NZ_JAUOPB010000005.1"/>
</dbReference>
<dbReference type="PANTHER" id="PTHR32120:SF11">
    <property type="entry name" value="SMALL RIBOSOMAL SUBUNIT BIOGENESIS GTPASE RSGA 1, MITOCHONDRIAL-RELATED"/>
    <property type="match status" value="1"/>
</dbReference>
<dbReference type="SUPFAM" id="SSF52540">
    <property type="entry name" value="P-loop containing nucleoside triphosphate hydrolases"/>
    <property type="match status" value="1"/>
</dbReference>
<dbReference type="GO" id="GO:0005525">
    <property type="term" value="F:GTP binding"/>
    <property type="evidence" value="ECO:0007669"/>
    <property type="project" value="UniProtKB-UniRule"/>
</dbReference>
<dbReference type="InterPro" id="IPR004881">
    <property type="entry name" value="Ribosome_biogen_GTPase_RsgA"/>
</dbReference>
<keyword evidence="3" id="KW-0862">Zinc</keyword>
<dbReference type="NCBIfam" id="NF008931">
    <property type="entry name" value="PRK12288.1"/>
    <property type="match status" value="1"/>
</dbReference>
<evidence type="ECO:0000256" key="1">
    <source>
        <dbReference type="ARBA" id="ARBA00022741"/>
    </source>
</evidence>
<dbReference type="Gene3D" id="1.10.40.50">
    <property type="entry name" value="Probable gtpase engc, domain 3"/>
    <property type="match status" value="1"/>
</dbReference>
<evidence type="ECO:0000313" key="7">
    <source>
        <dbReference type="EMBL" id="MDO6422533.1"/>
    </source>
</evidence>
<keyword evidence="3 7" id="KW-0378">Hydrolase</keyword>
<comment type="subcellular location">
    <subcellularLocation>
        <location evidence="3">Cytoplasm</location>
    </subcellularLocation>
</comment>
<name>A0AAW7X7Q7_9GAMM</name>
<comment type="function">
    <text evidence="3">One of several proteins that assist in the late maturation steps of the functional core of the 30S ribosomal subunit. Helps release RbfA from mature subunits. May play a role in the assembly of ribosomal proteins into the subunit. Circularly permuted GTPase that catalyzes slow GTP hydrolysis, GTPase activity is stimulated by the 30S ribosomal subunit.</text>
</comment>
<dbReference type="PROSITE" id="PS51721">
    <property type="entry name" value="G_CP"/>
    <property type="match status" value="1"/>
</dbReference>
<dbReference type="PANTHER" id="PTHR32120">
    <property type="entry name" value="SMALL RIBOSOMAL SUBUNIT BIOGENESIS GTPASE RSGA"/>
    <property type="match status" value="1"/>
</dbReference>
<comment type="caution">
    <text evidence="7">The sequence shown here is derived from an EMBL/GenBank/DDBJ whole genome shotgun (WGS) entry which is preliminary data.</text>
</comment>
<keyword evidence="3" id="KW-0963">Cytoplasm</keyword>
<dbReference type="Pfam" id="PF03193">
    <property type="entry name" value="RsgA_GTPase"/>
    <property type="match status" value="1"/>
</dbReference>
<dbReference type="Gene3D" id="3.40.50.300">
    <property type="entry name" value="P-loop containing nucleotide triphosphate hydrolases"/>
    <property type="match status" value="1"/>
</dbReference>
<feature type="domain" description="CP-type G" evidence="6">
    <location>
        <begin position="109"/>
        <end position="273"/>
    </location>
</feature>
<dbReference type="NCBIfam" id="TIGR00157">
    <property type="entry name" value="ribosome small subunit-dependent GTPase A"/>
    <property type="match status" value="1"/>
</dbReference>
<proteinExistence type="inferred from homology"/>
<keyword evidence="2 3" id="KW-0342">GTP-binding</keyword>
<keyword evidence="1 3" id="KW-0547">Nucleotide-binding</keyword>
<dbReference type="InterPro" id="IPR012340">
    <property type="entry name" value="NA-bd_OB-fold"/>
</dbReference>
<comment type="subunit">
    <text evidence="3">Monomer. Associates with 30S ribosomal subunit, binds 16S rRNA.</text>
</comment>